<dbReference type="InterPro" id="IPR001753">
    <property type="entry name" value="Enoyl-CoA_hydra/iso"/>
</dbReference>
<dbReference type="SUPFAM" id="SSF52096">
    <property type="entry name" value="ClpP/crotonase"/>
    <property type="match status" value="1"/>
</dbReference>
<organism evidence="1 2">
    <name type="scientific">Enterovirga aerilata</name>
    <dbReference type="NCBI Taxonomy" id="2730920"/>
    <lineage>
        <taxon>Bacteria</taxon>
        <taxon>Pseudomonadati</taxon>
        <taxon>Pseudomonadota</taxon>
        <taxon>Alphaproteobacteria</taxon>
        <taxon>Hyphomicrobiales</taxon>
        <taxon>Methylobacteriaceae</taxon>
        <taxon>Enterovirga</taxon>
    </lineage>
</organism>
<dbReference type="InterPro" id="IPR029045">
    <property type="entry name" value="ClpP/crotonase-like_dom_sf"/>
</dbReference>
<keyword evidence="1" id="KW-0413">Isomerase</keyword>
<dbReference type="PANTHER" id="PTHR11941:SF54">
    <property type="entry name" value="ENOYL-COA HYDRATASE, MITOCHONDRIAL"/>
    <property type="match status" value="1"/>
</dbReference>
<dbReference type="RefSeq" id="WP_171219635.1">
    <property type="nucleotide sequence ID" value="NZ_JABEPP010000005.1"/>
</dbReference>
<gene>
    <name evidence="1" type="ORF">HJG44_17500</name>
</gene>
<dbReference type="EMBL" id="JABEPP010000005">
    <property type="protein sequence ID" value="NNM74170.1"/>
    <property type="molecule type" value="Genomic_DNA"/>
</dbReference>
<dbReference type="Pfam" id="PF00378">
    <property type="entry name" value="ECH_1"/>
    <property type="match status" value="1"/>
</dbReference>
<evidence type="ECO:0000313" key="1">
    <source>
        <dbReference type="EMBL" id="NNM74170.1"/>
    </source>
</evidence>
<name>A0A849IDR0_9HYPH</name>
<comment type="caution">
    <text evidence="1">The sequence shown here is derived from an EMBL/GenBank/DDBJ whole genome shotgun (WGS) entry which is preliminary data.</text>
</comment>
<evidence type="ECO:0000313" key="2">
    <source>
        <dbReference type="Proteomes" id="UP000564885"/>
    </source>
</evidence>
<dbReference type="GO" id="GO:0016853">
    <property type="term" value="F:isomerase activity"/>
    <property type="evidence" value="ECO:0007669"/>
    <property type="project" value="UniProtKB-KW"/>
</dbReference>
<protein>
    <submittedName>
        <fullName evidence="1">Enoyl-CoA hydratase/isomerase family protein</fullName>
    </submittedName>
</protein>
<dbReference type="Gene3D" id="3.90.226.10">
    <property type="entry name" value="2-enoyl-CoA Hydratase, Chain A, domain 1"/>
    <property type="match status" value="1"/>
</dbReference>
<sequence length="257" mass="27585">MNTAALGIPTLEINGPVARIRLNRPRQHNRFEAVDIAALARMVAEVENERTVRVLLVGATGPTFSAGFDIGALGDADAPADVMAFGRLCDQLEGVRIPTVCALNGSVYGGATDFALACDYRIGVRGARMRMPPTRLGIPYFHGGLRRYVEQLGLSTAKRLLLSAEEIDGDTMLRVGFLHQLVDAAELTERADAMAMGIAAGAPSAVQGLKASLTGIRRGTADPAETEARFVHAIGSEDLQEGLRAWKERRQPCFADR</sequence>
<accession>A0A849IDR0</accession>
<keyword evidence="2" id="KW-1185">Reference proteome</keyword>
<dbReference type="Proteomes" id="UP000564885">
    <property type="component" value="Unassembled WGS sequence"/>
</dbReference>
<dbReference type="PANTHER" id="PTHR11941">
    <property type="entry name" value="ENOYL-COA HYDRATASE-RELATED"/>
    <property type="match status" value="1"/>
</dbReference>
<dbReference type="AlphaFoldDB" id="A0A849IDR0"/>
<proteinExistence type="predicted"/>
<dbReference type="GO" id="GO:0006635">
    <property type="term" value="P:fatty acid beta-oxidation"/>
    <property type="evidence" value="ECO:0007669"/>
    <property type="project" value="TreeGrafter"/>
</dbReference>
<dbReference type="CDD" id="cd06558">
    <property type="entry name" value="crotonase-like"/>
    <property type="match status" value="1"/>
</dbReference>
<reference evidence="1 2" key="1">
    <citation type="submission" date="2020-04" db="EMBL/GenBank/DDBJ databases">
        <title>Enterovirga sp. isolate from soil.</title>
        <authorList>
            <person name="Chea S."/>
            <person name="Kim D.-U."/>
        </authorList>
    </citation>
    <scope>NUCLEOTIDE SEQUENCE [LARGE SCALE GENOMIC DNA]</scope>
    <source>
        <strain evidence="1 2">DB1703</strain>
    </source>
</reference>